<dbReference type="RefSeq" id="WP_189577372.1">
    <property type="nucleotide sequence ID" value="NZ_BMXV01000006.1"/>
</dbReference>
<keyword evidence="3 6" id="KW-0812">Transmembrane</keyword>
<dbReference type="PANTHER" id="PTHR33931">
    <property type="entry name" value="HOLIN-LIKE PROTEIN CIDA-RELATED"/>
    <property type="match status" value="1"/>
</dbReference>
<evidence type="ECO:0000313" key="7">
    <source>
        <dbReference type="EMBL" id="GGY78740.1"/>
    </source>
</evidence>
<sequence>MMFLNGITWLLVFQLIGEVTVRLLGWPVPGPVLGMLLLFVSLVLMRRVPATLDTASTGLLGHLSLLFVPAGVGVMVHADRLLAEWLPVVAVLLVTTLLTMLVTAGIMVLATRWLAPDYHGGGESHD</sequence>
<comment type="subcellular location">
    <subcellularLocation>
        <location evidence="1">Cell membrane</location>
        <topology evidence="1">Multi-pass membrane protein</topology>
    </subcellularLocation>
</comment>
<organism evidence="7 8">
    <name type="scientific">Marinobacter zhanjiangensis</name>
    <dbReference type="NCBI Taxonomy" id="578215"/>
    <lineage>
        <taxon>Bacteria</taxon>
        <taxon>Pseudomonadati</taxon>
        <taxon>Pseudomonadota</taxon>
        <taxon>Gammaproteobacteria</taxon>
        <taxon>Pseudomonadales</taxon>
        <taxon>Marinobacteraceae</taxon>
        <taxon>Marinobacter</taxon>
    </lineage>
</organism>
<evidence type="ECO:0000256" key="2">
    <source>
        <dbReference type="ARBA" id="ARBA00022475"/>
    </source>
</evidence>
<name>A0ABQ3B560_9GAMM</name>
<keyword evidence="4 6" id="KW-1133">Transmembrane helix</keyword>
<protein>
    <submittedName>
        <fullName evidence="7">Murein hydrolase transporter LrgA</fullName>
    </submittedName>
</protein>
<evidence type="ECO:0000256" key="1">
    <source>
        <dbReference type="ARBA" id="ARBA00004651"/>
    </source>
</evidence>
<dbReference type="PANTHER" id="PTHR33931:SF2">
    <property type="entry name" value="HOLIN-LIKE PROTEIN CIDA"/>
    <property type="match status" value="1"/>
</dbReference>
<gene>
    <name evidence="7" type="ORF">GCM10007071_27680</name>
</gene>
<reference evidence="8" key="1">
    <citation type="journal article" date="2019" name="Int. J. Syst. Evol. Microbiol.">
        <title>The Global Catalogue of Microorganisms (GCM) 10K type strain sequencing project: providing services to taxonomists for standard genome sequencing and annotation.</title>
        <authorList>
            <consortium name="The Broad Institute Genomics Platform"/>
            <consortium name="The Broad Institute Genome Sequencing Center for Infectious Disease"/>
            <person name="Wu L."/>
            <person name="Ma J."/>
        </authorList>
    </citation>
    <scope>NUCLEOTIDE SEQUENCE [LARGE SCALE GENOMIC DNA]</scope>
    <source>
        <strain evidence="8">KCTC 22280</strain>
    </source>
</reference>
<evidence type="ECO:0000256" key="3">
    <source>
        <dbReference type="ARBA" id="ARBA00022692"/>
    </source>
</evidence>
<keyword evidence="5 6" id="KW-0472">Membrane</keyword>
<evidence type="ECO:0000256" key="5">
    <source>
        <dbReference type="ARBA" id="ARBA00023136"/>
    </source>
</evidence>
<dbReference type="Pfam" id="PF03788">
    <property type="entry name" value="LrgA"/>
    <property type="match status" value="1"/>
</dbReference>
<feature type="transmembrane region" description="Helical" evidence="6">
    <location>
        <begin position="27"/>
        <end position="45"/>
    </location>
</feature>
<dbReference type="Proteomes" id="UP000601597">
    <property type="component" value="Unassembled WGS sequence"/>
</dbReference>
<keyword evidence="8" id="KW-1185">Reference proteome</keyword>
<keyword evidence="7" id="KW-0378">Hydrolase</keyword>
<proteinExistence type="predicted"/>
<dbReference type="EMBL" id="BMXV01000006">
    <property type="protein sequence ID" value="GGY78740.1"/>
    <property type="molecule type" value="Genomic_DNA"/>
</dbReference>
<accession>A0ABQ3B560</accession>
<keyword evidence="2" id="KW-1003">Cell membrane</keyword>
<evidence type="ECO:0000256" key="6">
    <source>
        <dbReference type="SAM" id="Phobius"/>
    </source>
</evidence>
<feature type="transmembrane region" description="Helical" evidence="6">
    <location>
        <begin position="88"/>
        <end position="110"/>
    </location>
</feature>
<evidence type="ECO:0000313" key="8">
    <source>
        <dbReference type="Proteomes" id="UP000601597"/>
    </source>
</evidence>
<evidence type="ECO:0000256" key="4">
    <source>
        <dbReference type="ARBA" id="ARBA00022989"/>
    </source>
</evidence>
<comment type="caution">
    <text evidence="7">The sequence shown here is derived from an EMBL/GenBank/DDBJ whole genome shotgun (WGS) entry which is preliminary data.</text>
</comment>
<dbReference type="GO" id="GO:0016787">
    <property type="term" value="F:hydrolase activity"/>
    <property type="evidence" value="ECO:0007669"/>
    <property type="project" value="UniProtKB-KW"/>
</dbReference>
<feature type="transmembrane region" description="Helical" evidence="6">
    <location>
        <begin position="57"/>
        <end position="76"/>
    </location>
</feature>
<dbReference type="InterPro" id="IPR005538">
    <property type="entry name" value="LrgA/CidA"/>
</dbReference>